<name>A0A0V0XK71_TRIPS</name>
<gene>
    <name evidence="1" type="ORF">T4E_1808</name>
</gene>
<accession>A0A0V0XK71</accession>
<reference evidence="1 2" key="1">
    <citation type="submission" date="2015-01" db="EMBL/GenBank/DDBJ databases">
        <title>Evolution of Trichinella species and genotypes.</title>
        <authorList>
            <person name="Korhonen P.K."/>
            <person name="Edoardo P."/>
            <person name="Giuseppe L.R."/>
            <person name="Gasser R.B."/>
        </authorList>
    </citation>
    <scope>NUCLEOTIDE SEQUENCE [LARGE SCALE GENOMIC DNA]</scope>
    <source>
        <strain evidence="1">ISS141</strain>
    </source>
</reference>
<dbReference type="Proteomes" id="UP000054815">
    <property type="component" value="Unassembled WGS sequence"/>
</dbReference>
<dbReference type="AlphaFoldDB" id="A0A0V0XK71"/>
<dbReference type="EMBL" id="JYDU01000238">
    <property type="protein sequence ID" value="KRX88397.1"/>
    <property type="molecule type" value="Genomic_DNA"/>
</dbReference>
<protein>
    <submittedName>
        <fullName evidence="1">Uncharacterized protein</fullName>
    </submittedName>
</protein>
<proteinExistence type="predicted"/>
<sequence>MLLNSKPVLYRTSLTTADYIAARNNAVWGQASLSHPCGSEYPVATNRVIFLSHLSSGRFTASS</sequence>
<evidence type="ECO:0000313" key="1">
    <source>
        <dbReference type="EMBL" id="KRX88397.1"/>
    </source>
</evidence>
<organism evidence="1 2">
    <name type="scientific">Trichinella pseudospiralis</name>
    <name type="common">Parasitic roundworm</name>
    <dbReference type="NCBI Taxonomy" id="6337"/>
    <lineage>
        <taxon>Eukaryota</taxon>
        <taxon>Metazoa</taxon>
        <taxon>Ecdysozoa</taxon>
        <taxon>Nematoda</taxon>
        <taxon>Enoplea</taxon>
        <taxon>Dorylaimia</taxon>
        <taxon>Trichinellida</taxon>
        <taxon>Trichinellidae</taxon>
        <taxon>Trichinella</taxon>
    </lineage>
</organism>
<evidence type="ECO:0000313" key="2">
    <source>
        <dbReference type="Proteomes" id="UP000054815"/>
    </source>
</evidence>
<comment type="caution">
    <text evidence="1">The sequence shown here is derived from an EMBL/GenBank/DDBJ whole genome shotgun (WGS) entry which is preliminary data.</text>
</comment>